<dbReference type="Pfam" id="PF09773">
    <property type="entry name" value="Meckelin"/>
    <property type="match status" value="1"/>
</dbReference>
<evidence type="ECO:0000313" key="2">
    <source>
        <dbReference type="Proteomes" id="UP001165121"/>
    </source>
</evidence>
<dbReference type="EMBL" id="BSXT01003438">
    <property type="protein sequence ID" value="GMF54013.1"/>
    <property type="molecule type" value="Genomic_DNA"/>
</dbReference>
<gene>
    <name evidence="1" type="ORF">Pfra01_002241500</name>
</gene>
<evidence type="ECO:0000313" key="1">
    <source>
        <dbReference type="EMBL" id="GMF54013.1"/>
    </source>
</evidence>
<reference evidence="1" key="1">
    <citation type="submission" date="2023-04" db="EMBL/GenBank/DDBJ databases">
        <title>Phytophthora fragariaefolia NBRC 109709.</title>
        <authorList>
            <person name="Ichikawa N."/>
            <person name="Sato H."/>
            <person name="Tonouchi N."/>
        </authorList>
    </citation>
    <scope>NUCLEOTIDE SEQUENCE</scope>
    <source>
        <strain evidence="1">NBRC 109709</strain>
    </source>
</reference>
<accession>A0A9W7D4B0</accession>
<comment type="caution">
    <text evidence="1">The sequence shown here is derived from an EMBL/GenBank/DDBJ whole genome shotgun (WGS) entry which is preliminary data.</text>
</comment>
<name>A0A9W7D4B0_9STRA</name>
<proteinExistence type="predicted"/>
<sequence>MSYSSFLEEETGSSDSIVTLTSAALDDIFLAATTGCYFYQNEQDIVSCQALGNLCVLQHFDPVAPSCAVFDLIQRTGRSATVNSINGWFTTLPFLNYRSVVSSVLQTPITMKVK</sequence>
<dbReference type="InterPro" id="IPR019170">
    <property type="entry name" value="Meckelin"/>
</dbReference>
<dbReference type="AlphaFoldDB" id="A0A9W7D4B0"/>
<dbReference type="Proteomes" id="UP001165121">
    <property type="component" value="Unassembled WGS sequence"/>
</dbReference>
<dbReference type="OrthoDB" id="419138at2759"/>
<protein>
    <submittedName>
        <fullName evidence="1">Unnamed protein product</fullName>
    </submittedName>
</protein>
<dbReference type="GO" id="GO:0060271">
    <property type="term" value="P:cilium assembly"/>
    <property type="evidence" value="ECO:0007669"/>
    <property type="project" value="InterPro"/>
</dbReference>
<keyword evidence="2" id="KW-1185">Reference proteome</keyword>
<dbReference type="GO" id="GO:0036038">
    <property type="term" value="C:MKS complex"/>
    <property type="evidence" value="ECO:0007669"/>
    <property type="project" value="InterPro"/>
</dbReference>
<organism evidence="1 2">
    <name type="scientific">Phytophthora fragariaefolia</name>
    <dbReference type="NCBI Taxonomy" id="1490495"/>
    <lineage>
        <taxon>Eukaryota</taxon>
        <taxon>Sar</taxon>
        <taxon>Stramenopiles</taxon>
        <taxon>Oomycota</taxon>
        <taxon>Peronosporomycetes</taxon>
        <taxon>Peronosporales</taxon>
        <taxon>Peronosporaceae</taxon>
        <taxon>Phytophthora</taxon>
    </lineage>
</organism>